<dbReference type="InterPro" id="IPR007499">
    <property type="entry name" value="ERF_bacteria_virus"/>
</dbReference>
<evidence type="ECO:0000256" key="1">
    <source>
        <dbReference type="SAM" id="MobiDB-lite"/>
    </source>
</evidence>
<dbReference type="EMBL" id="BK016112">
    <property type="protein sequence ID" value="DAF95927.1"/>
    <property type="molecule type" value="Genomic_DNA"/>
</dbReference>
<sequence length="222" mass="24077">MTAEKKAIDVLGEIQSELKAPKGQYNKFGGYAYRSCEDILEAVKPLLKKAGAALTISDSVNLCGDRVYVGAVVRFHFGGEVIETHAFAREPLEKKGMDSSQITGAASSYARKYALNGMFCIDDTKDADATNTGDFQKKQTAPAPAAKPAQTAKKEPTLKERFDRCKNYFAQAPDGSILINAPANEKLVKGANEIISELKQAGRTNEAVELEKLINSKLKKGE</sequence>
<reference evidence="2" key="1">
    <citation type="journal article" date="2021" name="Proc. Natl. Acad. Sci. U.S.A.">
        <title>A Catalog of Tens of Thousands of Viruses from Human Metagenomes Reveals Hidden Associations with Chronic Diseases.</title>
        <authorList>
            <person name="Tisza M.J."/>
            <person name="Buck C.B."/>
        </authorList>
    </citation>
    <scope>NUCLEOTIDE SEQUENCE</scope>
    <source>
        <strain evidence="2">CtwVB15</strain>
    </source>
</reference>
<evidence type="ECO:0000313" key="2">
    <source>
        <dbReference type="EMBL" id="DAF95927.1"/>
    </source>
</evidence>
<protein>
    <submittedName>
        <fullName evidence="2">ERF superfamily protein</fullName>
    </submittedName>
</protein>
<dbReference type="Pfam" id="PF04404">
    <property type="entry name" value="ERF"/>
    <property type="match status" value="1"/>
</dbReference>
<feature type="compositionally biased region" description="Low complexity" evidence="1">
    <location>
        <begin position="138"/>
        <end position="151"/>
    </location>
</feature>
<name>A0A8S5UN81_9CAUD</name>
<proteinExistence type="predicted"/>
<organism evidence="2">
    <name type="scientific">Myoviridae sp. ctwVB15</name>
    <dbReference type="NCBI Taxonomy" id="2825208"/>
    <lineage>
        <taxon>Viruses</taxon>
        <taxon>Duplodnaviria</taxon>
        <taxon>Heunggongvirae</taxon>
        <taxon>Uroviricota</taxon>
        <taxon>Caudoviricetes</taxon>
    </lineage>
</organism>
<accession>A0A8S5UN81</accession>
<feature type="region of interest" description="Disordered" evidence="1">
    <location>
        <begin position="131"/>
        <end position="156"/>
    </location>
</feature>